<comment type="caution">
    <text evidence="2">The sequence shown here is derived from an EMBL/GenBank/DDBJ whole genome shotgun (WGS) entry which is preliminary data.</text>
</comment>
<dbReference type="Pfam" id="PF00581">
    <property type="entry name" value="Rhodanese"/>
    <property type="match status" value="1"/>
</dbReference>
<dbReference type="InterPro" id="IPR001763">
    <property type="entry name" value="Rhodanese-like_dom"/>
</dbReference>
<dbReference type="RefSeq" id="WP_271168459.1">
    <property type="nucleotide sequence ID" value="NZ_BSFI01000007.1"/>
</dbReference>
<keyword evidence="3" id="KW-1185">Reference proteome</keyword>
<dbReference type="AlphaFoldDB" id="A0A9W6IZY1"/>
<accession>A0A9W6IZY1</accession>
<evidence type="ECO:0000313" key="3">
    <source>
        <dbReference type="Proteomes" id="UP001143372"/>
    </source>
</evidence>
<dbReference type="Proteomes" id="UP001143372">
    <property type="component" value="Unassembled WGS sequence"/>
</dbReference>
<evidence type="ECO:0000259" key="1">
    <source>
        <dbReference type="PROSITE" id="PS50206"/>
    </source>
</evidence>
<organism evidence="2 3">
    <name type="scientific">Hansschlegelia plantiphila</name>
    <dbReference type="NCBI Taxonomy" id="374655"/>
    <lineage>
        <taxon>Bacteria</taxon>
        <taxon>Pseudomonadati</taxon>
        <taxon>Pseudomonadota</taxon>
        <taxon>Alphaproteobacteria</taxon>
        <taxon>Hyphomicrobiales</taxon>
        <taxon>Methylopilaceae</taxon>
        <taxon>Hansschlegelia</taxon>
    </lineage>
</organism>
<gene>
    <name evidence="2" type="ORF">GCM10008179_18730</name>
</gene>
<dbReference type="Gene3D" id="3.40.250.10">
    <property type="entry name" value="Rhodanese-like domain"/>
    <property type="match status" value="1"/>
</dbReference>
<reference evidence="2" key="1">
    <citation type="journal article" date="2014" name="Int. J. Syst. Evol. Microbiol.">
        <title>Complete genome sequence of Corynebacterium casei LMG S-19264T (=DSM 44701T), isolated from a smear-ripened cheese.</title>
        <authorList>
            <consortium name="US DOE Joint Genome Institute (JGI-PGF)"/>
            <person name="Walter F."/>
            <person name="Albersmeier A."/>
            <person name="Kalinowski J."/>
            <person name="Ruckert C."/>
        </authorList>
    </citation>
    <scope>NUCLEOTIDE SEQUENCE</scope>
    <source>
        <strain evidence="2">VKM B-2347</strain>
    </source>
</reference>
<dbReference type="EMBL" id="BSFI01000007">
    <property type="protein sequence ID" value="GLK68235.1"/>
    <property type="molecule type" value="Genomic_DNA"/>
</dbReference>
<evidence type="ECO:0000313" key="2">
    <source>
        <dbReference type="EMBL" id="GLK68235.1"/>
    </source>
</evidence>
<dbReference type="InterPro" id="IPR036873">
    <property type="entry name" value="Rhodanese-like_dom_sf"/>
</dbReference>
<proteinExistence type="predicted"/>
<name>A0A9W6IZY1_9HYPH</name>
<reference evidence="2" key="2">
    <citation type="submission" date="2023-01" db="EMBL/GenBank/DDBJ databases">
        <authorList>
            <person name="Sun Q."/>
            <person name="Evtushenko L."/>
        </authorList>
    </citation>
    <scope>NUCLEOTIDE SEQUENCE</scope>
    <source>
        <strain evidence="2">VKM B-2347</strain>
    </source>
</reference>
<protein>
    <recommendedName>
        <fullName evidence="1">Rhodanese domain-containing protein</fullName>
    </recommendedName>
</protein>
<dbReference type="SUPFAM" id="SSF52821">
    <property type="entry name" value="Rhodanese/Cell cycle control phosphatase"/>
    <property type="match status" value="1"/>
</dbReference>
<sequence length="166" mass="18101">MTAAPASQRSTRARKRPVVVIEAREAITLYRRKQAVLVDLSDWESADETGWIQGSFHCPPGEFAGLIDPTSPLHARLFEPGKVFIFYGGPKFAPLAAARRARALGLDGALALRGGLKAWRNAGGRVAGHPQSPFPVLKASFGFAMRYALSVARAKYARLRKSFEHA</sequence>
<feature type="domain" description="Rhodanese" evidence="1">
    <location>
        <begin position="31"/>
        <end position="128"/>
    </location>
</feature>
<dbReference type="PROSITE" id="PS50206">
    <property type="entry name" value="RHODANESE_3"/>
    <property type="match status" value="1"/>
</dbReference>